<organism evidence="1 2">
    <name type="scientific">Hypothenemus hampei</name>
    <name type="common">Coffee berry borer</name>
    <dbReference type="NCBI Taxonomy" id="57062"/>
    <lineage>
        <taxon>Eukaryota</taxon>
        <taxon>Metazoa</taxon>
        <taxon>Ecdysozoa</taxon>
        <taxon>Arthropoda</taxon>
        <taxon>Hexapoda</taxon>
        <taxon>Insecta</taxon>
        <taxon>Pterygota</taxon>
        <taxon>Neoptera</taxon>
        <taxon>Endopterygota</taxon>
        <taxon>Coleoptera</taxon>
        <taxon>Polyphaga</taxon>
        <taxon>Cucujiformia</taxon>
        <taxon>Curculionidae</taxon>
        <taxon>Scolytinae</taxon>
        <taxon>Hypothenemus</taxon>
    </lineage>
</organism>
<reference evidence="1 2" key="1">
    <citation type="submission" date="2024-05" db="EMBL/GenBank/DDBJ databases">
        <title>Genetic variation in Jamaican populations of the coffee berry borer (Hypothenemus hampei).</title>
        <authorList>
            <person name="Errbii M."/>
            <person name="Myrie A."/>
        </authorList>
    </citation>
    <scope>NUCLEOTIDE SEQUENCE [LARGE SCALE GENOMIC DNA]</scope>
    <source>
        <strain evidence="1">JA-Hopewell-2020-01-JO</strain>
        <tissue evidence="1">Whole body</tissue>
    </source>
</reference>
<name>A0ABD1F442_HYPHA</name>
<comment type="caution">
    <text evidence="1">The sequence shown here is derived from an EMBL/GenBank/DDBJ whole genome shotgun (WGS) entry which is preliminary data.</text>
</comment>
<evidence type="ECO:0000313" key="1">
    <source>
        <dbReference type="EMBL" id="KAL1509515.1"/>
    </source>
</evidence>
<evidence type="ECO:0000313" key="2">
    <source>
        <dbReference type="Proteomes" id="UP001566132"/>
    </source>
</evidence>
<gene>
    <name evidence="1" type="ORF">ABEB36_004232</name>
</gene>
<dbReference type="AlphaFoldDB" id="A0ABD1F442"/>
<dbReference type="Proteomes" id="UP001566132">
    <property type="component" value="Unassembled WGS sequence"/>
</dbReference>
<sequence length="154" mass="17321">MAMSHGYYHGINAFSVVVLSENCSKQDWYIDSGASVHFSSELAINLFPVSQLIKNGNTVKFESRRCQTFKGNDILVAEPELIDRVGVIEENKLSDISYNSDSDYVPDVEEDESTTLKKSKCEPKPKNVEECVTYLSAENDHTCFNMDKNPVNVK</sequence>
<keyword evidence="2" id="KW-1185">Reference proteome</keyword>
<proteinExistence type="predicted"/>
<accession>A0ABD1F442</accession>
<dbReference type="EMBL" id="JBDJPC010000003">
    <property type="protein sequence ID" value="KAL1509515.1"/>
    <property type="molecule type" value="Genomic_DNA"/>
</dbReference>
<protein>
    <submittedName>
        <fullName evidence="1">Uncharacterized protein</fullName>
    </submittedName>
</protein>